<accession>A0AC34GK09</accession>
<evidence type="ECO:0000313" key="2">
    <source>
        <dbReference type="WBParaSite" id="ES5_v2.g29966.t1"/>
    </source>
</evidence>
<evidence type="ECO:0000313" key="1">
    <source>
        <dbReference type="Proteomes" id="UP000887579"/>
    </source>
</evidence>
<dbReference type="WBParaSite" id="ES5_v2.g29966.t1">
    <property type="protein sequence ID" value="ES5_v2.g29966.t1"/>
    <property type="gene ID" value="ES5_v2.g29966"/>
</dbReference>
<sequence>KKVLFKRLIRSTKFEEFLAKKWPSEKRYGLEGCEVLIPAIKQVIDRSSTLGVDSVVIGMPHRGRLNVLANVCRQPVETILSQFRTLEALDEGSGDHIYHLGLCNERFNRQSQRNIKIALVANPSHLEAVNPVAQGKVHAEAFYGGDTNGDRTLGVMLHGDAAFAGQGVVMETFNLENLPSYSVHGTIHIVVNNQIGFTTDPRFARSSPYCTDVGRVVGCP</sequence>
<organism evidence="1 2">
    <name type="scientific">Panagrolaimus sp. ES5</name>
    <dbReference type="NCBI Taxonomy" id="591445"/>
    <lineage>
        <taxon>Eukaryota</taxon>
        <taxon>Metazoa</taxon>
        <taxon>Ecdysozoa</taxon>
        <taxon>Nematoda</taxon>
        <taxon>Chromadorea</taxon>
        <taxon>Rhabditida</taxon>
        <taxon>Tylenchina</taxon>
        <taxon>Panagrolaimomorpha</taxon>
        <taxon>Panagrolaimoidea</taxon>
        <taxon>Panagrolaimidae</taxon>
        <taxon>Panagrolaimus</taxon>
    </lineage>
</organism>
<protein>
    <submittedName>
        <fullName evidence="2">Dehydrogenase E1 component domain-containing protein</fullName>
    </submittedName>
</protein>
<proteinExistence type="predicted"/>
<name>A0AC34GK09_9BILA</name>
<dbReference type="Proteomes" id="UP000887579">
    <property type="component" value="Unplaced"/>
</dbReference>
<reference evidence="2" key="1">
    <citation type="submission" date="2022-11" db="UniProtKB">
        <authorList>
            <consortium name="WormBaseParasite"/>
        </authorList>
    </citation>
    <scope>IDENTIFICATION</scope>
</reference>